<organism evidence="1 2">
    <name type="scientific">Palleronia pelagia</name>
    <dbReference type="NCBI Taxonomy" id="387096"/>
    <lineage>
        <taxon>Bacteria</taxon>
        <taxon>Pseudomonadati</taxon>
        <taxon>Pseudomonadota</taxon>
        <taxon>Alphaproteobacteria</taxon>
        <taxon>Rhodobacterales</taxon>
        <taxon>Roseobacteraceae</taxon>
        <taxon>Palleronia</taxon>
    </lineage>
</organism>
<reference evidence="2" key="1">
    <citation type="submission" date="2016-10" db="EMBL/GenBank/DDBJ databases">
        <authorList>
            <person name="Varghese N."/>
            <person name="Submissions S."/>
        </authorList>
    </citation>
    <scope>NUCLEOTIDE SEQUENCE [LARGE SCALE GENOMIC DNA]</scope>
    <source>
        <strain evidence="2">DSM 26893</strain>
    </source>
</reference>
<proteinExistence type="predicted"/>
<name>A0A1H8KRQ4_9RHOB</name>
<accession>A0A1H8KRQ4</accession>
<dbReference type="AlphaFoldDB" id="A0A1H8KRQ4"/>
<dbReference type="EMBL" id="FOCM01000008">
    <property type="protein sequence ID" value="SEN95078.1"/>
    <property type="molecule type" value="Genomic_DNA"/>
</dbReference>
<protein>
    <submittedName>
        <fullName evidence="1">Uncharacterized protein</fullName>
    </submittedName>
</protein>
<keyword evidence="2" id="KW-1185">Reference proteome</keyword>
<gene>
    <name evidence="1" type="ORF">SAMN04488011_10885</name>
</gene>
<evidence type="ECO:0000313" key="2">
    <source>
        <dbReference type="Proteomes" id="UP000199372"/>
    </source>
</evidence>
<sequence>MAKQLDYMGKTAKIDIDKSGDKATITIDGKKFDIHVHSVGKPEDNFIKLWMCHDAYTMTETPEKMAKHIIRYWHQFA</sequence>
<evidence type="ECO:0000313" key="1">
    <source>
        <dbReference type="EMBL" id="SEN95078.1"/>
    </source>
</evidence>
<dbReference type="RefSeq" id="WP_091846367.1">
    <property type="nucleotide sequence ID" value="NZ_FOCM01000008.1"/>
</dbReference>
<dbReference type="Proteomes" id="UP000199372">
    <property type="component" value="Unassembled WGS sequence"/>
</dbReference>